<organism evidence="2 3">
    <name type="scientific">Streptomyces nigrescens</name>
    <dbReference type="NCBI Taxonomy" id="1920"/>
    <lineage>
        <taxon>Bacteria</taxon>
        <taxon>Bacillati</taxon>
        <taxon>Actinomycetota</taxon>
        <taxon>Actinomycetes</taxon>
        <taxon>Kitasatosporales</taxon>
        <taxon>Streptomycetaceae</taxon>
        <taxon>Streptomyces</taxon>
    </lineage>
</organism>
<evidence type="ECO:0000313" key="2">
    <source>
        <dbReference type="EMBL" id="GFE21119.1"/>
    </source>
</evidence>
<name>A0A640TBL5_STRNI</name>
<evidence type="ECO:0000313" key="3">
    <source>
        <dbReference type="Proteomes" id="UP000429552"/>
    </source>
</evidence>
<feature type="region of interest" description="Disordered" evidence="1">
    <location>
        <begin position="70"/>
        <end position="131"/>
    </location>
</feature>
<dbReference type="Proteomes" id="UP000429552">
    <property type="component" value="Unassembled WGS sequence"/>
</dbReference>
<dbReference type="AlphaFoldDB" id="A0A640TBL5"/>
<dbReference type="EMBL" id="BLIP01000001">
    <property type="protein sequence ID" value="GFE21119.1"/>
    <property type="molecule type" value="Genomic_DNA"/>
</dbReference>
<evidence type="ECO:0000256" key="1">
    <source>
        <dbReference type="SAM" id="MobiDB-lite"/>
    </source>
</evidence>
<gene>
    <name evidence="2" type="ORF">Sliba_15720</name>
</gene>
<proteinExistence type="predicted"/>
<accession>A0A640TBL5</accession>
<comment type="caution">
    <text evidence="2">The sequence shown here is derived from an EMBL/GenBank/DDBJ whole genome shotgun (WGS) entry which is preliminary data.</text>
</comment>
<protein>
    <submittedName>
        <fullName evidence="2">Uncharacterized protein</fullName>
    </submittedName>
</protein>
<reference evidence="2 3" key="1">
    <citation type="submission" date="2019-12" db="EMBL/GenBank/DDBJ databases">
        <title>Whole genome shotgun sequence of Streptomyces libani subsp. libani NBRC 13452.</title>
        <authorList>
            <person name="Ichikawa N."/>
            <person name="Kimura A."/>
            <person name="Kitahashi Y."/>
            <person name="Komaki H."/>
            <person name="Tamura T."/>
        </authorList>
    </citation>
    <scope>NUCLEOTIDE SEQUENCE [LARGE SCALE GENOMIC DNA]</scope>
    <source>
        <strain evidence="2 3">NBRC 13452</strain>
    </source>
</reference>
<sequence length="131" mass="14325">MGTRITPIAVLLALASAGAWWWTRRKSASGGRKKPLRGLARKRDIEPLLAKAMTAKAQSLRPSLKDAKHIAPRETGDHGPLSAPHLPQTVQRPRKWGEEQPRPFSKVPIISGRDREVTPPQMVGVSSTTGL</sequence>